<proteinExistence type="inferred from homology"/>
<feature type="domain" description="Peptidase M1 membrane alanine aminopeptidase" evidence="15">
    <location>
        <begin position="318"/>
        <end position="494"/>
    </location>
</feature>
<evidence type="ECO:0000256" key="3">
    <source>
        <dbReference type="ARBA" id="ARBA00010136"/>
    </source>
</evidence>
<comment type="cofactor">
    <cofactor evidence="2">
        <name>Zn(2+)</name>
        <dbReference type="ChEBI" id="CHEBI:29105"/>
    </cofactor>
</comment>
<comment type="caution">
    <text evidence="17">The sequence shown here is derived from an EMBL/GenBank/DDBJ whole genome shotgun (WGS) entry which is preliminary data.</text>
</comment>
<evidence type="ECO:0000259" key="15">
    <source>
        <dbReference type="Pfam" id="PF01433"/>
    </source>
</evidence>
<dbReference type="PRINTS" id="PR00756">
    <property type="entry name" value="ALADIPTASE"/>
</dbReference>
<evidence type="ECO:0000259" key="16">
    <source>
        <dbReference type="Pfam" id="PF17900"/>
    </source>
</evidence>
<dbReference type="InterPro" id="IPR045357">
    <property type="entry name" value="Aminopeptidase_N-like_N"/>
</dbReference>
<keyword evidence="18" id="KW-1185">Reference proteome</keyword>
<feature type="domain" description="Aminopeptidase N-like N-terminal" evidence="16">
    <location>
        <begin position="91"/>
        <end position="266"/>
    </location>
</feature>
<dbReference type="EC" id="3.4.11.2" evidence="4"/>
<dbReference type="PROSITE" id="PS51257">
    <property type="entry name" value="PROKAR_LIPOPROTEIN"/>
    <property type="match status" value="1"/>
</dbReference>
<feature type="signal peptide" evidence="14">
    <location>
        <begin position="1"/>
        <end position="25"/>
    </location>
</feature>
<name>A0ABW0BGL3_9ACTN</name>
<gene>
    <name evidence="17" type="ORF">ACFPGP_07285</name>
</gene>
<sequence length="504" mass="55373">MTLRVARGLAAVALVPVLLAGCTDAEDTPVAAQPGSPTDGGVGRTGSTASIAVPDPSEDAQAEDPSYDAGTSQPVEDSVYPEVGDPLVDALHYGLDLGWNPQTRTLDAAEVLTFRATDDAPHFQLDFGAALAVRSARLDGARVAVDERGKDLVVRAPVQADQRYVLELRYGGTPRPVAAPTTRADFSTLGWTITDDGRVWTMQEPFGAYSWYAVNDQPSDKALYDITVRAPAPWVGVANGELVSQEESGGTTTSSWHLDEPASSYLVTVAIGDFAMTKDRSASGVPMTYWWPSDDRSILRRLRLAADEVAWIEDRLGPYPFSSLGFVVVDSRSAMETQTMITVGKEDYDLSPEVLLHEMVHQWYGDQVTPADWKDLWLSEGMAQYLQILWQAQHYGYSADAQLRDLASGADQRQRNESGPPADYDPSTFAEGNVYYSPALMWDVIRRDLGDRLFWRLAREWPAAHDNGNADYDEAVRWWSQESGRNLAPTFDAWLLGATTPPYP</sequence>
<evidence type="ECO:0000313" key="18">
    <source>
        <dbReference type="Proteomes" id="UP001596087"/>
    </source>
</evidence>
<dbReference type="InterPro" id="IPR042097">
    <property type="entry name" value="Aminopeptidase_N-like_N_sf"/>
</dbReference>
<evidence type="ECO:0000256" key="10">
    <source>
        <dbReference type="ARBA" id="ARBA00023049"/>
    </source>
</evidence>
<feature type="chain" id="PRO_5045298735" description="Aminopeptidase N" evidence="14">
    <location>
        <begin position="26"/>
        <end position="504"/>
    </location>
</feature>
<evidence type="ECO:0000256" key="13">
    <source>
        <dbReference type="SAM" id="MobiDB-lite"/>
    </source>
</evidence>
<keyword evidence="6" id="KW-0645">Protease</keyword>
<evidence type="ECO:0000256" key="9">
    <source>
        <dbReference type="ARBA" id="ARBA00022833"/>
    </source>
</evidence>
<keyword evidence="8 17" id="KW-0378">Hydrolase</keyword>
<dbReference type="SUPFAM" id="SSF55486">
    <property type="entry name" value="Metalloproteases ('zincins'), catalytic domain"/>
    <property type="match status" value="1"/>
</dbReference>
<dbReference type="RefSeq" id="WP_378588822.1">
    <property type="nucleotide sequence ID" value="NZ_JBHSKD010000007.1"/>
</dbReference>
<dbReference type="CDD" id="cd09603">
    <property type="entry name" value="M1_APN_like"/>
    <property type="match status" value="1"/>
</dbReference>
<dbReference type="InterPro" id="IPR050344">
    <property type="entry name" value="Peptidase_M1_aminopeptidases"/>
</dbReference>
<evidence type="ECO:0000313" key="17">
    <source>
        <dbReference type="EMBL" id="MFC5176469.1"/>
    </source>
</evidence>
<dbReference type="InterPro" id="IPR014782">
    <property type="entry name" value="Peptidase_M1_dom"/>
</dbReference>
<keyword evidence="7" id="KW-0479">Metal-binding</keyword>
<dbReference type="InterPro" id="IPR027268">
    <property type="entry name" value="Peptidase_M4/M1_CTD_sf"/>
</dbReference>
<dbReference type="Gene3D" id="2.60.40.1730">
    <property type="entry name" value="tricorn interacting facor f3 domain"/>
    <property type="match status" value="1"/>
</dbReference>
<feature type="region of interest" description="Disordered" evidence="13">
    <location>
        <begin position="27"/>
        <end position="81"/>
    </location>
</feature>
<dbReference type="EMBL" id="JBHSKD010000007">
    <property type="protein sequence ID" value="MFC5176469.1"/>
    <property type="molecule type" value="Genomic_DNA"/>
</dbReference>
<evidence type="ECO:0000256" key="7">
    <source>
        <dbReference type="ARBA" id="ARBA00022723"/>
    </source>
</evidence>
<keyword evidence="14" id="KW-0732">Signal</keyword>
<evidence type="ECO:0000256" key="1">
    <source>
        <dbReference type="ARBA" id="ARBA00000098"/>
    </source>
</evidence>
<evidence type="ECO:0000256" key="6">
    <source>
        <dbReference type="ARBA" id="ARBA00022670"/>
    </source>
</evidence>
<dbReference type="Proteomes" id="UP001596087">
    <property type="component" value="Unassembled WGS sequence"/>
</dbReference>
<organism evidence="17 18">
    <name type="scientific">Nocardioides taihuensis</name>
    <dbReference type="NCBI Taxonomy" id="1835606"/>
    <lineage>
        <taxon>Bacteria</taxon>
        <taxon>Bacillati</taxon>
        <taxon>Actinomycetota</taxon>
        <taxon>Actinomycetes</taxon>
        <taxon>Propionibacteriales</taxon>
        <taxon>Nocardioidaceae</taxon>
        <taxon>Nocardioides</taxon>
    </lineage>
</organism>
<evidence type="ECO:0000256" key="12">
    <source>
        <dbReference type="ARBA" id="ARBA00031533"/>
    </source>
</evidence>
<dbReference type="Gene3D" id="1.10.390.10">
    <property type="entry name" value="Neutral Protease Domain 2"/>
    <property type="match status" value="1"/>
</dbReference>
<feature type="compositionally biased region" description="Acidic residues" evidence="13">
    <location>
        <begin position="56"/>
        <end position="66"/>
    </location>
</feature>
<dbReference type="Pfam" id="PF17900">
    <property type="entry name" value="Peptidase_M1_N"/>
    <property type="match status" value="1"/>
</dbReference>
<evidence type="ECO:0000256" key="8">
    <source>
        <dbReference type="ARBA" id="ARBA00022801"/>
    </source>
</evidence>
<evidence type="ECO:0000256" key="14">
    <source>
        <dbReference type="SAM" id="SignalP"/>
    </source>
</evidence>
<keyword evidence="10" id="KW-0482">Metalloprotease</keyword>
<comment type="catalytic activity">
    <reaction evidence="1">
        <text>Release of an N-terminal amino acid, Xaa-|-Yaa- from a peptide, amide or arylamide. Xaa is preferably Ala, but may be most amino acids including Pro (slow action). When a terminal hydrophobic residue is followed by a prolyl residue, the two may be released as an intact Xaa-Pro dipeptide.</text>
        <dbReference type="EC" id="3.4.11.2"/>
    </reaction>
</comment>
<evidence type="ECO:0000256" key="11">
    <source>
        <dbReference type="ARBA" id="ARBA00029811"/>
    </source>
</evidence>
<keyword evidence="17" id="KW-0031">Aminopeptidase</keyword>
<evidence type="ECO:0000256" key="2">
    <source>
        <dbReference type="ARBA" id="ARBA00001947"/>
    </source>
</evidence>
<reference evidence="18" key="1">
    <citation type="journal article" date="2019" name="Int. J. Syst. Evol. Microbiol.">
        <title>The Global Catalogue of Microorganisms (GCM) 10K type strain sequencing project: providing services to taxonomists for standard genome sequencing and annotation.</title>
        <authorList>
            <consortium name="The Broad Institute Genomics Platform"/>
            <consortium name="The Broad Institute Genome Sequencing Center for Infectious Disease"/>
            <person name="Wu L."/>
            <person name="Ma J."/>
        </authorList>
    </citation>
    <scope>NUCLEOTIDE SEQUENCE [LARGE SCALE GENOMIC DNA]</scope>
    <source>
        <strain evidence="18">DFY41</strain>
    </source>
</reference>
<dbReference type="SUPFAM" id="SSF63737">
    <property type="entry name" value="Leukotriene A4 hydrolase N-terminal domain"/>
    <property type="match status" value="1"/>
</dbReference>
<feature type="region of interest" description="Disordered" evidence="13">
    <location>
        <begin position="408"/>
        <end position="427"/>
    </location>
</feature>
<comment type="similarity">
    <text evidence="3">Belongs to the peptidase M1 family.</text>
</comment>
<dbReference type="GO" id="GO:0004177">
    <property type="term" value="F:aminopeptidase activity"/>
    <property type="evidence" value="ECO:0007669"/>
    <property type="project" value="UniProtKB-KW"/>
</dbReference>
<accession>A0ABW0BGL3</accession>
<dbReference type="PANTHER" id="PTHR11533">
    <property type="entry name" value="PROTEASE M1 ZINC METALLOPROTEASE"/>
    <property type="match status" value="1"/>
</dbReference>
<dbReference type="Pfam" id="PF01433">
    <property type="entry name" value="Peptidase_M1"/>
    <property type="match status" value="1"/>
</dbReference>
<evidence type="ECO:0000256" key="4">
    <source>
        <dbReference type="ARBA" id="ARBA00012564"/>
    </source>
</evidence>
<evidence type="ECO:0000256" key="5">
    <source>
        <dbReference type="ARBA" id="ARBA00015611"/>
    </source>
</evidence>
<dbReference type="InterPro" id="IPR001930">
    <property type="entry name" value="Peptidase_M1"/>
</dbReference>
<protein>
    <recommendedName>
        <fullName evidence="5">Aminopeptidase N</fullName>
        <ecNumber evidence="4">3.4.11.2</ecNumber>
    </recommendedName>
    <alternativeName>
        <fullName evidence="11">Alanine aminopeptidase</fullName>
    </alternativeName>
    <alternativeName>
        <fullName evidence="12">Lysyl aminopeptidase</fullName>
    </alternativeName>
</protein>
<keyword evidence="9" id="KW-0862">Zinc</keyword>